<evidence type="ECO:0000256" key="1">
    <source>
        <dbReference type="ARBA" id="ARBA00004141"/>
    </source>
</evidence>
<keyword evidence="2 5" id="KW-0812">Transmembrane</keyword>
<feature type="transmembrane region" description="Helical" evidence="5">
    <location>
        <begin position="141"/>
        <end position="163"/>
    </location>
</feature>
<comment type="subcellular location">
    <subcellularLocation>
        <location evidence="1">Membrane</location>
        <topology evidence="1">Multi-pass membrane protein</topology>
    </subcellularLocation>
</comment>
<sequence length="463" mass="49433">MAENKTSLLYNIDDNPPVLETVILGLQHYLTMFGSTVAIPLILAPAFGIIDPVEKGWLIATMFFVSGITTLLQTAFGNRLPIVQGGTFSFLAPTFAICGMAALANAGWEVRMQHVQGAIIAGSLVEISVGASGIIGRLLRFVGPITIAPTIALIGLALFKFGAPEAGRHWPIGGLTILLIILFSQYLRQKHRTFELYPILLAIATAWIVSATLTTVGLFPEGHPSHTSLDNLKNAPWFRIPYPFQWGFPQFGAAAFIGMLAGYIASMVESIGDYYACARLSGAPTPDKHVINRGITFEGIGCLVAGIFGTGNGTTSYSENIGAIGLTRVGSRRVVQAGAVIMILLGMVSKFGALFTTIPQPIVGGMYCAMFGMIAAVGLSNLQFVDLNSARNLFILGFAFFMGLSVPEYFAQQPMQFEPAWVASILNTLGSTGMAVGAFTALALDNTIPGTDEERGLKAWENH</sequence>
<dbReference type="GO" id="GO:0022857">
    <property type="term" value="F:transmembrane transporter activity"/>
    <property type="evidence" value="ECO:0007669"/>
    <property type="project" value="InterPro"/>
</dbReference>
<feature type="transmembrane region" description="Helical" evidence="5">
    <location>
        <begin position="362"/>
        <end position="381"/>
    </location>
</feature>
<organism evidence="6">
    <name type="scientific">hydrothermal vent metagenome</name>
    <dbReference type="NCBI Taxonomy" id="652676"/>
    <lineage>
        <taxon>unclassified sequences</taxon>
        <taxon>metagenomes</taxon>
        <taxon>ecological metagenomes</taxon>
    </lineage>
</organism>
<feature type="transmembrane region" description="Helical" evidence="5">
    <location>
        <begin position="393"/>
        <end position="410"/>
    </location>
</feature>
<evidence type="ECO:0000256" key="3">
    <source>
        <dbReference type="ARBA" id="ARBA00022989"/>
    </source>
</evidence>
<dbReference type="GO" id="GO:0016020">
    <property type="term" value="C:membrane"/>
    <property type="evidence" value="ECO:0007669"/>
    <property type="project" value="UniProtKB-SubCell"/>
</dbReference>
<keyword evidence="3 5" id="KW-1133">Transmembrane helix</keyword>
<dbReference type="AlphaFoldDB" id="A0A160VFG2"/>
<feature type="transmembrane region" description="Helical" evidence="5">
    <location>
        <begin position="199"/>
        <end position="219"/>
    </location>
</feature>
<feature type="transmembrane region" description="Helical" evidence="5">
    <location>
        <begin position="56"/>
        <end position="76"/>
    </location>
</feature>
<dbReference type="EMBL" id="FAXC01000169">
    <property type="protein sequence ID" value="CUV09062.1"/>
    <property type="molecule type" value="Genomic_DNA"/>
</dbReference>
<dbReference type="InterPro" id="IPR006043">
    <property type="entry name" value="NCS2"/>
</dbReference>
<accession>A0A160VFG2</accession>
<reference evidence="6" key="1">
    <citation type="submission" date="2015-10" db="EMBL/GenBank/DDBJ databases">
        <authorList>
            <person name="Gilbert D.G."/>
        </authorList>
    </citation>
    <scope>NUCLEOTIDE SEQUENCE</scope>
</reference>
<keyword evidence="4 5" id="KW-0472">Membrane</keyword>
<name>A0A160VFG2_9ZZZZ</name>
<evidence type="ECO:0000256" key="2">
    <source>
        <dbReference type="ARBA" id="ARBA00022692"/>
    </source>
</evidence>
<dbReference type="Pfam" id="PF00860">
    <property type="entry name" value="Xan_ur_permease"/>
    <property type="match status" value="1"/>
</dbReference>
<feature type="transmembrane region" description="Helical" evidence="5">
    <location>
        <begin position="29"/>
        <end position="50"/>
    </location>
</feature>
<feature type="transmembrane region" description="Helical" evidence="5">
    <location>
        <begin position="169"/>
        <end position="187"/>
    </location>
</feature>
<proteinExistence type="predicted"/>
<gene>
    <name evidence="6" type="ORF">MGWOODY_Mmi2226</name>
</gene>
<evidence type="ECO:0000256" key="5">
    <source>
        <dbReference type="SAM" id="Phobius"/>
    </source>
</evidence>
<dbReference type="NCBIfam" id="NF037981">
    <property type="entry name" value="NCS2_1"/>
    <property type="match status" value="1"/>
</dbReference>
<protein>
    <submittedName>
        <fullName evidence="6">Xanthine permease</fullName>
    </submittedName>
</protein>
<dbReference type="PANTHER" id="PTHR11119">
    <property type="entry name" value="XANTHINE-URACIL / VITAMIN C PERMEASE FAMILY MEMBER"/>
    <property type="match status" value="1"/>
</dbReference>
<evidence type="ECO:0000313" key="6">
    <source>
        <dbReference type="EMBL" id="CUV09062.1"/>
    </source>
</evidence>
<feature type="transmembrane region" description="Helical" evidence="5">
    <location>
        <begin position="246"/>
        <end position="265"/>
    </location>
</feature>
<feature type="transmembrane region" description="Helical" evidence="5">
    <location>
        <begin position="334"/>
        <end position="356"/>
    </location>
</feature>
<feature type="transmembrane region" description="Helical" evidence="5">
    <location>
        <begin position="88"/>
        <end position="108"/>
    </location>
</feature>
<evidence type="ECO:0000256" key="4">
    <source>
        <dbReference type="ARBA" id="ARBA00023136"/>
    </source>
</evidence>
<feature type="transmembrane region" description="Helical" evidence="5">
    <location>
        <begin position="422"/>
        <end position="444"/>
    </location>
</feature>